<keyword evidence="11" id="KW-0175">Coiled coil</keyword>
<accession>A0ABW3GKL8</accession>
<dbReference type="SMART" id="SM00487">
    <property type="entry name" value="DEXDc"/>
    <property type="match status" value="1"/>
</dbReference>
<evidence type="ECO:0000256" key="4">
    <source>
        <dbReference type="ARBA" id="ARBA00022741"/>
    </source>
</evidence>
<keyword evidence="14" id="KW-1185">Reference proteome</keyword>
<keyword evidence="7 10" id="KW-0378">Hydrolase</keyword>
<dbReference type="InterPro" id="IPR021810">
    <property type="entry name" value="T1RH-like_C"/>
</dbReference>
<dbReference type="Gene3D" id="3.90.1570.50">
    <property type="match status" value="1"/>
</dbReference>
<evidence type="ECO:0000256" key="9">
    <source>
        <dbReference type="ARBA" id="ARBA00023125"/>
    </source>
</evidence>
<dbReference type="NCBIfam" id="TIGR00348">
    <property type="entry name" value="hsdR"/>
    <property type="match status" value="1"/>
</dbReference>
<keyword evidence="8 10" id="KW-0067">ATP-binding</keyword>
<dbReference type="Pfam" id="PF22679">
    <property type="entry name" value="T1R_D3-like"/>
    <property type="match status" value="1"/>
</dbReference>
<dbReference type="Pfam" id="PF04313">
    <property type="entry name" value="HSDR_N"/>
    <property type="match status" value="1"/>
</dbReference>
<dbReference type="EC" id="3.1.21.3" evidence="10"/>
<evidence type="ECO:0000256" key="1">
    <source>
        <dbReference type="ARBA" id="ARBA00000851"/>
    </source>
</evidence>
<dbReference type="InterPro" id="IPR027417">
    <property type="entry name" value="P-loop_NTPase"/>
</dbReference>
<dbReference type="InterPro" id="IPR014001">
    <property type="entry name" value="Helicase_ATP-bd"/>
</dbReference>
<dbReference type="SUPFAM" id="SSF52540">
    <property type="entry name" value="P-loop containing nucleoside triphosphate hydrolases"/>
    <property type="match status" value="2"/>
</dbReference>
<comment type="subunit">
    <text evidence="10">The type I restriction/modification system is composed of three polypeptides R, M and S.</text>
</comment>
<organism evidence="13 14">
    <name type="scientific">Psychroflexus salinarum</name>
    <dbReference type="NCBI Taxonomy" id="546024"/>
    <lineage>
        <taxon>Bacteria</taxon>
        <taxon>Pseudomonadati</taxon>
        <taxon>Bacteroidota</taxon>
        <taxon>Flavobacteriia</taxon>
        <taxon>Flavobacteriales</taxon>
        <taxon>Flavobacteriaceae</taxon>
        <taxon>Psychroflexus</taxon>
    </lineage>
</organism>
<evidence type="ECO:0000256" key="10">
    <source>
        <dbReference type="RuleBase" id="RU364115"/>
    </source>
</evidence>
<evidence type="ECO:0000256" key="8">
    <source>
        <dbReference type="ARBA" id="ARBA00022840"/>
    </source>
</evidence>
<dbReference type="Proteomes" id="UP001597049">
    <property type="component" value="Unassembled WGS sequence"/>
</dbReference>
<comment type="function">
    <text evidence="10">Subunit R is required for both nuclease and ATPase activities, but not for modification.</text>
</comment>
<keyword evidence="3" id="KW-0540">Nuclease</keyword>
<feature type="coiled-coil region" evidence="11">
    <location>
        <begin position="862"/>
        <end position="910"/>
    </location>
</feature>
<evidence type="ECO:0000256" key="11">
    <source>
        <dbReference type="SAM" id="Coils"/>
    </source>
</evidence>
<dbReference type="GO" id="GO:0009035">
    <property type="term" value="F:type I site-specific deoxyribonuclease activity"/>
    <property type="evidence" value="ECO:0007669"/>
    <property type="project" value="UniProtKB-EC"/>
</dbReference>
<dbReference type="InterPro" id="IPR051268">
    <property type="entry name" value="Type-I_R_enzyme_R_subunit"/>
</dbReference>
<feature type="domain" description="Helicase ATP-binding" evidence="12">
    <location>
        <begin position="277"/>
        <end position="453"/>
    </location>
</feature>
<dbReference type="Gene3D" id="3.40.50.300">
    <property type="entry name" value="P-loop containing nucleotide triphosphate hydrolases"/>
    <property type="match status" value="2"/>
</dbReference>
<dbReference type="CDD" id="cd18030">
    <property type="entry name" value="DEXHc_RE_I_HsdR"/>
    <property type="match status" value="1"/>
</dbReference>
<dbReference type="PANTHER" id="PTHR30195">
    <property type="entry name" value="TYPE I SITE-SPECIFIC DEOXYRIBONUCLEASE PROTEIN SUBUNIT M AND R"/>
    <property type="match status" value="1"/>
</dbReference>
<dbReference type="Pfam" id="PF11867">
    <property type="entry name" value="T1RH-like_C"/>
    <property type="match status" value="1"/>
</dbReference>
<evidence type="ECO:0000256" key="2">
    <source>
        <dbReference type="ARBA" id="ARBA00008598"/>
    </source>
</evidence>
<keyword evidence="5 10" id="KW-0680">Restriction system</keyword>
<evidence type="ECO:0000256" key="6">
    <source>
        <dbReference type="ARBA" id="ARBA00022759"/>
    </source>
</evidence>
<reference evidence="14" key="1">
    <citation type="journal article" date="2019" name="Int. J. Syst. Evol. Microbiol.">
        <title>The Global Catalogue of Microorganisms (GCM) 10K type strain sequencing project: providing services to taxonomists for standard genome sequencing and annotation.</title>
        <authorList>
            <consortium name="The Broad Institute Genomics Platform"/>
            <consortium name="The Broad Institute Genome Sequencing Center for Infectious Disease"/>
            <person name="Wu L."/>
            <person name="Ma J."/>
        </authorList>
    </citation>
    <scope>NUCLEOTIDE SEQUENCE [LARGE SCALE GENOMIC DNA]</scope>
    <source>
        <strain evidence="14">CCUG 56752</strain>
    </source>
</reference>
<dbReference type="CDD" id="cd18800">
    <property type="entry name" value="SF2_C_EcoR124I-like"/>
    <property type="match status" value="1"/>
</dbReference>
<sequence length="1002" mass="113808">MNMTTEASIEQAAIDWLEDLGYTHKDGTVIEHRPNEVVLKPELKAFIQKAYSQLPNDMQDLAVAEFTNNVGADLAHRNRSFHRKLTKGIDLDFEDAQGNEKAVHLYPIDFENPENNNFWAVNQFSITGKNRRRPDIIIYINGLPLVVFELKNWYNENTTIKEAHNQIQHYKKDIPLLFEYNALTVISDGNEAQHGMFSSGLEWFAPWKSINGRHTVDEDDFQMHTLLHGLFPKARLLNYIKNFIFHEDHNGTLIKKGAKYHQFFGVNFAVEAALKSVRPFGDGRIGVIWHTQGSGKSISMAMYTGILRSLPALRNPTIVVQVDRSDLDMQLYENFVLAKDLVGDVHHADSTQDLRKLLSAGAGGVIFTTIEKFRLRTSTEESLGELEHPVLSERENIIVMADEAHRTQYGLLEGFASNLRKALPKASFIGFTGTPVDSKDADTEEVFGNVIHTYDIKQAVKDNATVNIYYEPRLAKLHLWNEDIDQEVDKITGDEEDTGNLKWAAIEDAAGSEDRVNRIAKDILNHYKNRTDTLEGKAMVVCMSRRNCVKMYDALTAQGDCPEVAVVMTGNISKDPESWNKHIRTKDAHESLKKRFRQVDDPLKIVIVRDMWLTGFDAPCVHTMYVDKIMKGHSLMQAITRTNRVFKDKENGVIVDYIGIGDNLKTATNKYTQSGGEGKPAIDMEQALELFFNQVEICKVMIPEAIDYSDWKQLREADKILLVHQALNHLLKDNDTAEEFMLAEKKLSGLLSIVKSQPAIQDYAVDTIFIQHVSKAVRNAKSTKSNKTDRREEVRDLISQSIDSEAIVDVYAMAGIEKPDISILDETFLLGAKKNKDGHALKIEIIKNILKDQIKLRLPKNIKKYTSLKEELEKVIDRYHNNAIDSYATIAELVDRAKELQEEDQRKEELGLSEEELAFYDILSAKQEIIKEEGPIQDIVQAVVKAVKSNLQLDWTKKENAKAAIRLAVKKELRKKVSLSKLNEILEEIMQQAEGQFSDWSA</sequence>
<dbReference type="CDD" id="cd22332">
    <property type="entry name" value="HsdR_N"/>
    <property type="match status" value="1"/>
</dbReference>
<evidence type="ECO:0000256" key="7">
    <source>
        <dbReference type="ARBA" id="ARBA00022801"/>
    </source>
</evidence>
<name>A0ABW3GKL8_9FLAO</name>
<dbReference type="InterPro" id="IPR007409">
    <property type="entry name" value="Restrct_endonuc_type1_HsdR_N"/>
</dbReference>
<dbReference type="PROSITE" id="PS51192">
    <property type="entry name" value="HELICASE_ATP_BIND_1"/>
    <property type="match status" value="1"/>
</dbReference>
<gene>
    <name evidence="13" type="ORF">ACFQ0R_00875</name>
</gene>
<dbReference type="EMBL" id="JBHTIV010000002">
    <property type="protein sequence ID" value="MFD0931142.1"/>
    <property type="molecule type" value="Genomic_DNA"/>
</dbReference>
<evidence type="ECO:0000256" key="3">
    <source>
        <dbReference type="ARBA" id="ARBA00022722"/>
    </source>
</evidence>
<dbReference type="InterPro" id="IPR040980">
    <property type="entry name" value="SWI2_SNF2"/>
</dbReference>
<comment type="caution">
    <text evidence="13">The sequence shown here is derived from an EMBL/GenBank/DDBJ whole genome shotgun (WGS) entry which is preliminary data.</text>
</comment>
<comment type="similarity">
    <text evidence="2 10">Belongs to the HsdR family.</text>
</comment>
<dbReference type="Pfam" id="PF18766">
    <property type="entry name" value="SWI2_SNF2"/>
    <property type="match status" value="1"/>
</dbReference>
<keyword evidence="6 13" id="KW-0255">Endonuclease</keyword>
<comment type="catalytic activity">
    <reaction evidence="1 10">
        <text>Endonucleolytic cleavage of DNA to give random double-stranded fragments with terminal 5'-phosphates, ATP is simultaneously hydrolyzed.</text>
        <dbReference type="EC" id="3.1.21.3"/>
    </reaction>
</comment>
<evidence type="ECO:0000256" key="5">
    <source>
        <dbReference type="ARBA" id="ARBA00022747"/>
    </source>
</evidence>
<evidence type="ECO:0000313" key="13">
    <source>
        <dbReference type="EMBL" id="MFD0931142.1"/>
    </source>
</evidence>
<dbReference type="InterPro" id="IPR004473">
    <property type="entry name" value="Restrct_endonuc_typeI_HsdR"/>
</dbReference>
<dbReference type="PANTHER" id="PTHR30195:SF15">
    <property type="entry name" value="TYPE I RESTRICTION ENZYME HINDI ENDONUCLEASE SUBUNIT"/>
    <property type="match status" value="1"/>
</dbReference>
<keyword evidence="4 10" id="KW-0547">Nucleotide-binding</keyword>
<keyword evidence="9 10" id="KW-0238">DNA-binding</keyword>
<evidence type="ECO:0000313" key="14">
    <source>
        <dbReference type="Proteomes" id="UP001597049"/>
    </source>
</evidence>
<protein>
    <recommendedName>
        <fullName evidence="10">Type I restriction enzyme endonuclease subunit</fullName>
        <shortName evidence="10">R protein</shortName>
        <ecNumber evidence="10">3.1.21.3</ecNumber>
    </recommendedName>
</protein>
<dbReference type="RefSeq" id="WP_379656481.1">
    <property type="nucleotide sequence ID" value="NZ_JBHTIV010000002.1"/>
</dbReference>
<evidence type="ECO:0000259" key="12">
    <source>
        <dbReference type="PROSITE" id="PS51192"/>
    </source>
</evidence>
<proteinExistence type="inferred from homology"/>
<dbReference type="InterPro" id="IPR055180">
    <property type="entry name" value="HsdR_RecA-like_helicase_dom_2"/>
</dbReference>